<dbReference type="InterPro" id="IPR030445">
    <property type="entry name" value="H3-K79_meTrfase"/>
</dbReference>
<comment type="similarity">
    <text evidence="11">Belongs to the class I-like SAM-binding methyltransferase superfamily. DOT1 family.</text>
</comment>
<keyword evidence="5 11" id="KW-0808">Transferase</keyword>
<evidence type="ECO:0000256" key="4">
    <source>
        <dbReference type="ARBA" id="ARBA00022603"/>
    </source>
</evidence>
<dbReference type="EC" id="2.1.1.360" evidence="2 11"/>
<dbReference type="Gene3D" id="1.10.260.170">
    <property type="match status" value="1"/>
</dbReference>
<evidence type="ECO:0000313" key="15">
    <source>
        <dbReference type="Proteomes" id="UP001357485"/>
    </source>
</evidence>
<comment type="miscellaneous">
    <text evidence="11">In contrast to other lysine histone methyltransferases, it does not contain a SET domain, suggesting the existence of another mechanism for methylation of lysine residues of histones.</text>
</comment>
<keyword evidence="4 11" id="KW-0489">Methyltransferase</keyword>
<comment type="caution">
    <text evidence="14">The sequence shown here is derived from an EMBL/GenBank/DDBJ whole genome shotgun (WGS) entry which is preliminary data.</text>
</comment>
<keyword evidence="8 11" id="KW-0539">Nucleus</keyword>
<feature type="compositionally biased region" description="Basic and acidic residues" evidence="12">
    <location>
        <begin position="72"/>
        <end position="82"/>
    </location>
</feature>
<dbReference type="Pfam" id="PF08123">
    <property type="entry name" value="DOT1"/>
    <property type="match status" value="1"/>
</dbReference>
<feature type="compositionally biased region" description="Polar residues" evidence="12">
    <location>
        <begin position="41"/>
        <end position="56"/>
    </location>
</feature>
<evidence type="ECO:0000256" key="2">
    <source>
        <dbReference type="ARBA" id="ARBA00012190"/>
    </source>
</evidence>
<dbReference type="GO" id="GO:0140999">
    <property type="term" value="F:histone H3K4 trimethyltransferase activity"/>
    <property type="evidence" value="ECO:0007669"/>
    <property type="project" value="UniProtKB-EC"/>
</dbReference>
<keyword evidence="6 11" id="KW-0949">S-adenosyl-L-methionine</keyword>
<evidence type="ECO:0000256" key="11">
    <source>
        <dbReference type="RuleBase" id="RU271113"/>
    </source>
</evidence>
<evidence type="ECO:0000256" key="3">
    <source>
        <dbReference type="ARBA" id="ARBA00020987"/>
    </source>
</evidence>
<protein>
    <recommendedName>
        <fullName evidence="3 11">Histone-lysine N-methyltransferase, H3 lysine-79 specific</fullName>
        <ecNumber evidence="2 11">2.1.1.360</ecNumber>
    </recommendedName>
    <alternativeName>
        <fullName evidence="9 11">Histone H3-K79 methyltransferase</fullName>
    </alternativeName>
</protein>
<feature type="non-terminal residue" evidence="14">
    <location>
        <position position="355"/>
    </location>
</feature>
<dbReference type="SUPFAM" id="SSF53335">
    <property type="entry name" value="S-adenosyl-L-methionine-dependent methyltransferases"/>
    <property type="match status" value="1"/>
</dbReference>
<evidence type="ECO:0000256" key="8">
    <source>
        <dbReference type="ARBA" id="ARBA00023242"/>
    </source>
</evidence>
<evidence type="ECO:0000259" key="13">
    <source>
        <dbReference type="PROSITE" id="PS51569"/>
    </source>
</evidence>
<dbReference type="Proteomes" id="UP001357485">
    <property type="component" value="Unassembled WGS sequence"/>
</dbReference>
<dbReference type="EMBL" id="JAVRRA010009134">
    <property type="protein sequence ID" value="KAK5251760.1"/>
    <property type="molecule type" value="Genomic_DNA"/>
</dbReference>
<keyword evidence="15" id="KW-1185">Reference proteome</keyword>
<comment type="subcellular location">
    <subcellularLocation>
        <location evidence="1 11">Nucleus</location>
    </subcellularLocation>
</comment>
<evidence type="ECO:0000313" key="14">
    <source>
        <dbReference type="EMBL" id="KAK5251760.1"/>
    </source>
</evidence>
<evidence type="ECO:0000256" key="1">
    <source>
        <dbReference type="ARBA" id="ARBA00004123"/>
    </source>
</evidence>
<dbReference type="InterPro" id="IPR025789">
    <property type="entry name" value="DOT1_dom"/>
</dbReference>
<dbReference type="GO" id="GO:0032259">
    <property type="term" value="P:methylation"/>
    <property type="evidence" value="ECO:0007669"/>
    <property type="project" value="UniProtKB-KW"/>
</dbReference>
<evidence type="ECO:0000256" key="9">
    <source>
        <dbReference type="ARBA" id="ARBA00029821"/>
    </source>
</evidence>
<feature type="domain" description="DOT1" evidence="13">
    <location>
        <begin position="178"/>
        <end position="355"/>
    </location>
</feature>
<dbReference type="PANTHER" id="PTHR21451:SF0">
    <property type="entry name" value="HISTONE-LYSINE N-METHYLTRANSFERASE, H3 LYSINE-79 SPECIFIC"/>
    <property type="match status" value="1"/>
</dbReference>
<evidence type="ECO:0000256" key="5">
    <source>
        <dbReference type="ARBA" id="ARBA00022679"/>
    </source>
</evidence>
<dbReference type="PANTHER" id="PTHR21451">
    <property type="entry name" value="HISTONE H3 METHYLTRANSFERASE"/>
    <property type="match status" value="1"/>
</dbReference>
<comment type="catalytic activity">
    <reaction evidence="10 11">
        <text>L-lysyl(79)-[histone H3] + 3 S-adenosyl-L-methionine = N(6),N(6),N(6)-trimethyl-L-lysyl(79)-[histone H3] + 3 S-adenosyl-L-homocysteine + 3 H(+)</text>
        <dbReference type="Rhea" id="RHEA:60328"/>
        <dbReference type="Rhea" id="RHEA-COMP:15549"/>
        <dbReference type="Rhea" id="RHEA-COMP:15552"/>
        <dbReference type="ChEBI" id="CHEBI:15378"/>
        <dbReference type="ChEBI" id="CHEBI:29969"/>
        <dbReference type="ChEBI" id="CHEBI:57856"/>
        <dbReference type="ChEBI" id="CHEBI:59789"/>
        <dbReference type="ChEBI" id="CHEBI:61961"/>
        <dbReference type="EC" id="2.1.1.360"/>
    </reaction>
</comment>
<accession>A0ABR0LWJ5</accession>
<comment type="activity regulation">
    <text evidence="11">Ubiquitination of histone H2B to form H2BK123ub1 is required for efficient DOT1 methyltransferase activity on histone H3.</text>
</comment>
<evidence type="ECO:0000256" key="10">
    <source>
        <dbReference type="ARBA" id="ARBA00047770"/>
    </source>
</evidence>
<keyword evidence="7 11" id="KW-0156">Chromatin regulator</keyword>
<evidence type="ECO:0000256" key="7">
    <source>
        <dbReference type="ARBA" id="ARBA00022853"/>
    </source>
</evidence>
<feature type="region of interest" description="Disordered" evidence="12">
    <location>
        <begin position="1"/>
        <end position="135"/>
    </location>
</feature>
<organism evidence="14 15">
    <name type="scientific">Cryomyces antarcticus</name>
    <dbReference type="NCBI Taxonomy" id="329879"/>
    <lineage>
        <taxon>Eukaryota</taxon>
        <taxon>Fungi</taxon>
        <taxon>Dikarya</taxon>
        <taxon>Ascomycota</taxon>
        <taxon>Pezizomycotina</taxon>
        <taxon>Dothideomycetes</taxon>
        <taxon>Dothideomycetes incertae sedis</taxon>
        <taxon>Cryomyces</taxon>
    </lineage>
</organism>
<gene>
    <name evidence="14" type="primary">DOT1_2</name>
    <name evidence="14" type="ORF">LTR16_005612</name>
</gene>
<dbReference type="InterPro" id="IPR029063">
    <property type="entry name" value="SAM-dependent_MTases_sf"/>
</dbReference>
<sequence length="355" mass="38933">MAPAPASKKLYPDLFGGRGKKITIQSGQRPKTTAVPPNPFLQRTASINTPSRSQGLPTRKLLPSGNSRPLKRKWETPDDKLLKHVAKKRASAEAPRLSSEEEDSDDDNGGSTGPSSKRGRSTATSAEPEPETGGRAWYLIDQNIEDDGTFNLIHSADHTSGLRASKFKPCFEGSDSGPEIELQYPGVSLRERFKLVKGDQYDAHEDIYTTIEHICANFLPPTSVEAYQDNSFKRRLIRAHKKESLAEYRAVIAEFNATVSRAKQDGTMAAVAAAKRRLHKDLVQRILDQVYSRTVSPRVELTRAYTNGTDNVYGELHAPFISAIFAKTGLTHSDTFVDLGSGVGNVVLQAALEIG</sequence>
<evidence type="ECO:0000256" key="12">
    <source>
        <dbReference type="SAM" id="MobiDB-lite"/>
    </source>
</evidence>
<name>A0ABR0LWJ5_9PEZI</name>
<comment type="function">
    <text evidence="11">Histone methyltransferase that specifically trimethylates histone H3 to form H3K79me3. This methylation is required for telomere silencing and for the pachytene checkpoint during the meiotic cell cycle by allowing the recruitment of RAD9 to double strand breaks. Nucleosomes are preferred as substrate compared to free histone.</text>
</comment>
<dbReference type="PROSITE" id="PS51569">
    <property type="entry name" value="DOT1"/>
    <property type="match status" value="1"/>
</dbReference>
<reference evidence="14 15" key="1">
    <citation type="submission" date="2023-08" db="EMBL/GenBank/DDBJ databases">
        <title>Black Yeasts Isolated from many extreme environments.</title>
        <authorList>
            <person name="Coleine C."/>
            <person name="Stajich J.E."/>
            <person name="Selbmann L."/>
        </authorList>
    </citation>
    <scope>NUCLEOTIDE SEQUENCE [LARGE SCALE GENOMIC DNA]</scope>
    <source>
        <strain evidence="14 15">CCFEE 536</strain>
    </source>
</reference>
<proteinExistence type="inferred from homology"/>
<evidence type="ECO:0000256" key="6">
    <source>
        <dbReference type="ARBA" id="ARBA00022691"/>
    </source>
</evidence>